<evidence type="ECO:0000256" key="3">
    <source>
        <dbReference type="ARBA" id="ARBA00022989"/>
    </source>
</evidence>
<dbReference type="PANTHER" id="PTHR38480">
    <property type="entry name" value="SLR0254 PROTEIN"/>
    <property type="match status" value="1"/>
</dbReference>
<feature type="transmembrane region" description="Helical" evidence="5">
    <location>
        <begin position="111"/>
        <end position="131"/>
    </location>
</feature>
<dbReference type="GO" id="GO:0016020">
    <property type="term" value="C:membrane"/>
    <property type="evidence" value="ECO:0007669"/>
    <property type="project" value="UniProtKB-SubCell"/>
</dbReference>
<dbReference type="Pfam" id="PF06271">
    <property type="entry name" value="RDD"/>
    <property type="match status" value="1"/>
</dbReference>
<accession>A0A3B1AAA2</accession>
<dbReference type="InterPro" id="IPR010432">
    <property type="entry name" value="RDD"/>
</dbReference>
<protein>
    <submittedName>
        <fullName evidence="7">INTEGRAL MEMBRANE PROTEIN (Rhomboid family)</fullName>
    </submittedName>
</protein>
<sequence length="227" mass="25710">MLDTRRSIETPEGVELGLRLAGPVVRGYAWIIDVLIRTALYTGIWVVFLLVMGKFGMGLALIAVFLVEWFYPVVFELYNMGATPGKRSMGIKVVHDDGTEVTLQSSLLRNLLRAVDFLPFLYGFGLLSMMFNRDFKRLGDLTAGTIVIYTDKLSEVSNIKKMSPLMPPISLAAPEQKAIIQYAERLDLFTPQRCSELANILEEVTHEKDEKGVQRLLQYANWMMGRR</sequence>
<keyword evidence="2 5" id="KW-0812">Transmembrane</keyword>
<dbReference type="AlphaFoldDB" id="A0A3B1AAA2"/>
<feature type="domain" description="RDD" evidence="6">
    <location>
        <begin position="21"/>
        <end position="144"/>
    </location>
</feature>
<dbReference type="EMBL" id="UOFR01000060">
    <property type="protein sequence ID" value="VAW98530.1"/>
    <property type="molecule type" value="Genomic_DNA"/>
</dbReference>
<evidence type="ECO:0000256" key="1">
    <source>
        <dbReference type="ARBA" id="ARBA00004141"/>
    </source>
</evidence>
<dbReference type="PANTHER" id="PTHR38480:SF1">
    <property type="entry name" value="SLR0254 PROTEIN"/>
    <property type="match status" value="1"/>
</dbReference>
<name>A0A3B1AAA2_9ZZZZ</name>
<evidence type="ECO:0000256" key="5">
    <source>
        <dbReference type="SAM" id="Phobius"/>
    </source>
</evidence>
<evidence type="ECO:0000259" key="6">
    <source>
        <dbReference type="Pfam" id="PF06271"/>
    </source>
</evidence>
<organism evidence="7">
    <name type="scientific">hydrothermal vent metagenome</name>
    <dbReference type="NCBI Taxonomy" id="652676"/>
    <lineage>
        <taxon>unclassified sequences</taxon>
        <taxon>metagenomes</taxon>
        <taxon>ecological metagenomes</taxon>
    </lineage>
</organism>
<evidence type="ECO:0000256" key="2">
    <source>
        <dbReference type="ARBA" id="ARBA00022692"/>
    </source>
</evidence>
<comment type="subcellular location">
    <subcellularLocation>
        <location evidence="1">Membrane</location>
        <topology evidence="1">Multi-pass membrane protein</topology>
    </subcellularLocation>
</comment>
<keyword evidence="3 5" id="KW-1133">Transmembrane helix</keyword>
<evidence type="ECO:0000256" key="4">
    <source>
        <dbReference type="ARBA" id="ARBA00023136"/>
    </source>
</evidence>
<reference evidence="7" key="1">
    <citation type="submission" date="2018-06" db="EMBL/GenBank/DDBJ databases">
        <authorList>
            <person name="Zhirakovskaya E."/>
        </authorList>
    </citation>
    <scope>NUCLEOTIDE SEQUENCE</scope>
</reference>
<evidence type="ECO:0000313" key="7">
    <source>
        <dbReference type="EMBL" id="VAW98530.1"/>
    </source>
</evidence>
<keyword evidence="4 5" id="KW-0472">Membrane</keyword>
<proteinExistence type="predicted"/>
<gene>
    <name evidence="7" type="ORF">MNBD_GAMMA21-2210</name>
</gene>